<dbReference type="PANTHER" id="PTHR12537">
    <property type="entry name" value="RNA BINDING PROTEIN PUMILIO-RELATED"/>
    <property type="match status" value="1"/>
</dbReference>
<feature type="region of interest" description="Disordered" evidence="3">
    <location>
        <begin position="76"/>
        <end position="145"/>
    </location>
</feature>
<feature type="repeat" description="Pumilio" evidence="2">
    <location>
        <begin position="703"/>
        <end position="738"/>
    </location>
</feature>
<dbReference type="InterPro" id="IPR016024">
    <property type="entry name" value="ARM-type_fold"/>
</dbReference>
<dbReference type="InterPro" id="IPR011989">
    <property type="entry name" value="ARM-like"/>
</dbReference>
<dbReference type="GO" id="GO:0010608">
    <property type="term" value="P:post-transcriptional regulation of gene expression"/>
    <property type="evidence" value="ECO:0007669"/>
    <property type="project" value="TreeGrafter"/>
</dbReference>
<dbReference type="CDD" id="cd07920">
    <property type="entry name" value="Pumilio"/>
    <property type="match status" value="1"/>
</dbReference>
<keyword evidence="1" id="KW-0677">Repeat</keyword>
<comment type="caution">
    <text evidence="5">The sequence shown here is derived from an EMBL/GenBank/DDBJ whole genome shotgun (WGS) entry which is preliminary data.</text>
</comment>
<dbReference type="FunFam" id="1.25.10.10:FF:000237">
    <property type="entry name" value="Pumilio homolog 9"/>
    <property type="match status" value="1"/>
</dbReference>
<evidence type="ECO:0000256" key="2">
    <source>
        <dbReference type="PROSITE-ProRule" id="PRU00317"/>
    </source>
</evidence>
<feature type="region of interest" description="Disordered" evidence="3">
    <location>
        <begin position="317"/>
        <end position="406"/>
    </location>
</feature>
<dbReference type="InterPro" id="IPR033712">
    <property type="entry name" value="Pumilio_RNA-bd"/>
</dbReference>
<dbReference type="GO" id="GO:0003729">
    <property type="term" value="F:mRNA binding"/>
    <property type="evidence" value="ECO:0007669"/>
    <property type="project" value="TreeGrafter"/>
</dbReference>
<feature type="region of interest" description="Disordered" evidence="3">
    <location>
        <begin position="1"/>
        <end position="26"/>
    </location>
</feature>
<evidence type="ECO:0000313" key="5">
    <source>
        <dbReference type="EMBL" id="GMK55351.1"/>
    </source>
</evidence>
<name>A0AAD3TRT3_9TREE</name>
<feature type="compositionally biased region" description="Polar residues" evidence="3">
    <location>
        <begin position="359"/>
        <end position="368"/>
    </location>
</feature>
<feature type="repeat" description="Pumilio" evidence="2">
    <location>
        <begin position="775"/>
        <end position="812"/>
    </location>
</feature>
<feature type="compositionally biased region" description="Gly residues" evidence="3">
    <location>
        <begin position="902"/>
        <end position="923"/>
    </location>
</feature>
<reference evidence="5" key="2">
    <citation type="submission" date="2023-06" db="EMBL/GenBank/DDBJ databases">
        <authorList>
            <person name="Kobayashi Y."/>
            <person name="Kayamori A."/>
            <person name="Aoki K."/>
            <person name="Shiwa Y."/>
            <person name="Fujita N."/>
            <person name="Sugita T."/>
            <person name="Iwasaki W."/>
            <person name="Tanaka N."/>
            <person name="Takashima M."/>
        </authorList>
    </citation>
    <scope>NUCLEOTIDE SEQUENCE</scope>
    <source>
        <strain evidence="5">HIS016</strain>
    </source>
</reference>
<feature type="repeat" description="Pumilio" evidence="2">
    <location>
        <begin position="667"/>
        <end position="702"/>
    </location>
</feature>
<dbReference type="Proteomes" id="UP001222932">
    <property type="component" value="Unassembled WGS sequence"/>
</dbReference>
<dbReference type="PROSITE" id="PS50303">
    <property type="entry name" value="PUM_HD"/>
    <property type="match status" value="1"/>
</dbReference>
<feature type="region of interest" description="Disordered" evidence="3">
    <location>
        <begin position="181"/>
        <end position="238"/>
    </location>
</feature>
<feature type="compositionally biased region" description="Polar residues" evidence="3">
    <location>
        <begin position="125"/>
        <end position="135"/>
    </location>
</feature>
<sequence length="1026" mass="109598">MTLTVGWSAPGPRRSKPPLNFTSPLSQLATRNPKLPLQTFHPTFNLCPFSSCTPSRGYPSSRHSLSRAGSLEFGHSRIPLQIVPNTQSMTTSPRKPNGSDGKPGNPSFEVNGLASSPSIGEHTETSTPKPDNLSTEEVQRLEQKRQERLEQRRRLEAELYALDAEAERDELLANGGNAASIAASAPTSPLGARAPQGSSQERAPSTGPVAPIGQGRDLNGAKSMPASRRTSSYGPTFGMEKLSLSVLEPGVKKWNDEDDVDAESAQKSVSYLAINDDDSFPSLKDSGLSAASAALDLAPLSQASSRAFGSRPFETTLKTSEWSPFPAPSSGRGGLTSPLSNTSLMGGGDDTPRDPMMGGSSSRKTSPTGLADSIASLPAMPSKSVPSTPFGLGPGAANMPGPKRTGTSPLGNDGFTQAQRGFSNPDLARAFANKGAGGYGLDGGPRPYQPDPLYSSMGVPGGGQSGNNFMPQGGYDNYGFDDDSFGSGALYPAGMMGMKNKRAEADREFNRFSGMRLEDLQGEILSLCKDQHGCRYLQKKLEEGDPTHRDMIFRETYGHFPELMIDPFGNYLCQKLLEHATEEQRSAIIDSVANDLVGISLNMHGTRAVQKMVDFLAQPRQPKQIRTLIYALSVNVVALIKDLNGNHVIQKCLNKLIPEDNQFIYNAIATNLIEVATHRHGCCVLQRSIDHASPGQRVQLVTEIIFNSLYLVQDPFGNYVIQYILDLNDARFSEPLIRTFVGNVCSLSVQKFSSNVVEKCIRVADPEIRKVLVAEVLNRSRLEKLLRDSYGNYVIQTILDYCEIGQRMVLVEAIRPILPSIRNTPYGKRIQSKLQREDASFNYGGAGGGGGGGGGYGRGGYNNRNSGGYHPRHIGRPQLQHINALTEVYGASGGAPFMGGSGYGRGASGGPGHHGPQAGGGPAFHGREIHNHSGMSYHAPGPDGQPWLHLRGPGGHPAPNWNNPGAGAAGIDPLPATAPSDGDPVLAAQAAAAAVTERPGQGQPTLPLWQDSSYMYANGGHLPPLM</sequence>
<keyword evidence="6" id="KW-1185">Reference proteome</keyword>
<protein>
    <recommendedName>
        <fullName evidence="4">PUM-HD domain-containing protein</fullName>
    </recommendedName>
</protein>
<dbReference type="EMBL" id="BTCM01000002">
    <property type="protein sequence ID" value="GMK55351.1"/>
    <property type="molecule type" value="Genomic_DNA"/>
</dbReference>
<evidence type="ECO:0000313" key="6">
    <source>
        <dbReference type="Proteomes" id="UP001222932"/>
    </source>
</evidence>
<feature type="repeat" description="Pumilio" evidence="2">
    <location>
        <begin position="555"/>
        <end position="590"/>
    </location>
</feature>
<feature type="region of interest" description="Disordered" evidence="3">
    <location>
        <begin position="902"/>
        <end position="946"/>
    </location>
</feature>
<dbReference type="InterPro" id="IPR033133">
    <property type="entry name" value="PUM-HD"/>
</dbReference>
<dbReference type="PANTHER" id="PTHR12537:SF13">
    <property type="entry name" value="PUMILIO HOMOLOGY DOMAIN FAMILY MEMBER 4"/>
    <property type="match status" value="1"/>
</dbReference>
<feature type="repeat" description="Pumilio" evidence="2">
    <location>
        <begin position="739"/>
        <end position="774"/>
    </location>
</feature>
<feature type="repeat" description="Pumilio" evidence="2">
    <location>
        <begin position="519"/>
        <end position="554"/>
    </location>
</feature>
<organism evidence="5 6">
    <name type="scientific">Cutaneotrichosporon spelunceum</name>
    <dbReference type="NCBI Taxonomy" id="1672016"/>
    <lineage>
        <taxon>Eukaryota</taxon>
        <taxon>Fungi</taxon>
        <taxon>Dikarya</taxon>
        <taxon>Basidiomycota</taxon>
        <taxon>Agaricomycotina</taxon>
        <taxon>Tremellomycetes</taxon>
        <taxon>Trichosporonales</taxon>
        <taxon>Trichosporonaceae</taxon>
        <taxon>Cutaneotrichosporon</taxon>
    </lineage>
</organism>
<reference evidence="5" key="1">
    <citation type="journal article" date="2023" name="BMC Genomics">
        <title>Chromosome-level genome assemblies of Cutaneotrichosporon spp. (Trichosporonales, Basidiomycota) reveal imbalanced evolution between nucleotide sequences and chromosome synteny.</title>
        <authorList>
            <person name="Kobayashi Y."/>
            <person name="Kayamori A."/>
            <person name="Aoki K."/>
            <person name="Shiwa Y."/>
            <person name="Matsutani M."/>
            <person name="Fujita N."/>
            <person name="Sugita T."/>
            <person name="Iwasaki W."/>
            <person name="Tanaka N."/>
            <person name="Takashima M."/>
        </authorList>
    </citation>
    <scope>NUCLEOTIDE SEQUENCE</scope>
    <source>
        <strain evidence="5">HIS016</strain>
    </source>
</reference>
<dbReference type="AlphaFoldDB" id="A0AAD3TRT3"/>
<dbReference type="Pfam" id="PF00806">
    <property type="entry name" value="PUF"/>
    <property type="match status" value="8"/>
</dbReference>
<evidence type="ECO:0000256" key="1">
    <source>
        <dbReference type="ARBA" id="ARBA00022737"/>
    </source>
</evidence>
<dbReference type="Gene3D" id="1.25.10.10">
    <property type="entry name" value="Leucine-rich Repeat Variant"/>
    <property type="match status" value="1"/>
</dbReference>
<proteinExistence type="predicted"/>
<dbReference type="InterPro" id="IPR001313">
    <property type="entry name" value="Pumilio_RNA-bd_rpt"/>
</dbReference>
<evidence type="ECO:0000256" key="3">
    <source>
        <dbReference type="SAM" id="MobiDB-lite"/>
    </source>
</evidence>
<accession>A0AAD3TRT3</accession>
<feature type="compositionally biased region" description="Polar residues" evidence="3">
    <location>
        <begin position="83"/>
        <end position="94"/>
    </location>
</feature>
<dbReference type="SUPFAM" id="SSF48371">
    <property type="entry name" value="ARM repeat"/>
    <property type="match status" value="1"/>
</dbReference>
<dbReference type="SMART" id="SM00025">
    <property type="entry name" value="Pumilio"/>
    <property type="match status" value="8"/>
</dbReference>
<feature type="domain" description="PUM-HD" evidence="4">
    <location>
        <begin position="498"/>
        <end position="838"/>
    </location>
</feature>
<gene>
    <name evidence="5" type="ORF">CspeluHIS016_0204070</name>
</gene>
<feature type="repeat" description="Pumilio" evidence="2">
    <location>
        <begin position="591"/>
        <end position="627"/>
    </location>
</feature>
<dbReference type="GO" id="GO:0005737">
    <property type="term" value="C:cytoplasm"/>
    <property type="evidence" value="ECO:0007669"/>
    <property type="project" value="TreeGrafter"/>
</dbReference>
<feature type="repeat" description="Pumilio" evidence="2">
    <location>
        <begin position="631"/>
        <end position="666"/>
    </location>
</feature>
<evidence type="ECO:0000259" key="4">
    <source>
        <dbReference type="PROSITE" id="PS50303"/>
    </source>
</evidence>
<dbReference type="PROSITE" id="PS50302">
    <property type="entry name" value="PUM"/>
    <property type="match status" value="8"/>
</dbReference>